<sequence length="149" mass="16116">MIRKSANTTLVQCKARRKNNDDDDDDGELAPIVHTLICVGTQWRGGSDVMCPGSSSSSSSSSSTQPTAGHINDVFQAFGMSPEFSVLVALLTATVIGMLVLSAGLYIMRSEILTSKIPVRTMGANIMGRVLLKLILKLFDYLKDCLIFE</sequence>
<keyword evidence="1" id="KW-0812">Transmembrane</keyword>
<reference evidence="3" key="3">
    <citation type="submission" date="2015-06" db="UniProtKB">
        <authorList>
            <consortium name="EnsemblMetazoa"/>
        </authorList>
    </citation>
    <scope>IDENTIFICATION</scope>
</reference>
<evidence type="ECO:0000313" key="3">
    <source>
        <dbReference type="EnsemblMetazoa" id="HelroP177892"/>
    </source>
</evidence>
<reference evidence="4" key="1">
    <citation type="submission" date="2012-12" db="EMBL/GenBank/DDBJ databases">
        <authorList>
            <person name="Hellsten U."/>
            <person name="Grimwood J."/>
            <person name="Chapman J.A."/>
            <person name="Shapiro H."/>
            <person name="Aerts A."/>
            <person name="Otillar R.P."/>
            <person name="Terry A.Y."/>
            <person name="Boore J.L."/>
            <person name="Simakov O."/>
            <person name="Marletaz F."/>
            <person name="Cho S.-J."/>
            <person name="Edsinger-Gonzales E."/>
            <person name="Havlak P."/>
            <person name="Kuo D.-H."/>
            <person name="Larsson T."/>
            <person name="Lv J."/>
            <person name="Arendt D."/>
            <person name="Savage R."/>
            <person name="Osoegawa K."/>
            <person name="de Jong P."/>
            <person name="Lindberg D.R."/>
            <person name="Seaver E.C."/>
            <person name="Weisblat D.A."/>
            <person name="Putnam N.H."/>
            <person name="Grigoriev I.V."/>
            <person name="Rokhsar D.S."/>
        </authorList>
    </citation>
    <scope>NUCLEOTIDE SEQUENCE</scope>
</reference>
<dbReference type="AlphaFoldDB" id="T1FCF6"/>
<keyword evidence="4" id="KW-1185">Reference proteome</keyword>
<reference evidence="2 4" key="2">
    <citation type="journal article" date="2013" name="Nature">
        <title>Insights into bilaterian evolution from three spiralian genomes.</title>
        <authorList>
            <person name="Simakov O."/>
            <person name="Marletaz F."/>
            <person name="Cho S.J."/>
            <person name="Edsinger-Gonzales E."/>
            <person name="Havlak P."/>
            <person name="Hellsten U."/>
            <person name="Kuo D.H."/>
            <person name="Larsson T."/>
            <person name="Lv J."/>
            <person name="Arendt D."/>
            <person name="Savage R."/>
            <person name="Osoegawa K."/>
            <person name="de Jong P."/>
            <person name="Grimwood J."/>
            <person name="Chapman J.A."/>
            <person name="Shapiro H."/>
            <person name="Aerts A."/>
            <person name="Otillar R.P."/>
            <person name="Terry A.Y."/>
            <person name="Boore J.L."/>
            <person name="Grigoriev I.V."/>
            <person name="Lindberg D.R."/>
            <person name="Seaver E.C."/>
            <person name="Weisblat D.A."/>
            <person name="Putnam N.H."/>
            <person name="Rokhsar D.S."/>
        </authorList>
    </citation>
    <scope>NUCLEOTIDE SEQUENCE</scope>
</reference>
<feature type="transmembrane region" description="Helical" evidence="1">
    <location>
        <begin position="84"/>
        <end position="107"/>
    </location>
</feature>
<gene>
    <name evidence="3" type="primary">20206505</name>
    <name evidence="2" type="ORF">HELRODRAFT_177892</name>
</gene>
<keyword evidence="1" id="KW-1133">Transmembrane helix</keyword>
<evidence type="ECO:0000313" key="2">
    <source>
        <dbReference type="EMBL" id="ESN97471.1"/>
    </source>
</evidence>
<name>T1FCF6_HELRO</name>
<dbReference type="EMBL" id="KB097336">
    <property type="protein sequence ID" value="ESN97471.1"/>
    <property type="molecule type" value="Genomic_DNA"/>
</dbReference>
<dbReference type="CTD" id="20206505"/>
<dbReference type="Proteomes" id="UP000015101">
    <property type="component" value="Unassembled WGS sequence"/>
</dbReference>
<dbReference type="KEGG" id="hro:HELRODRAFT_177892"/>
<dbReference type="EnsemblMetazoa" id="HelroT177892">
    <property type="protein sequence ID" value="HelroP177892"/>
    <property type="gene ID" value="HelroG177892"/>
</dbReference>
<dbReference type="EMBL" id="AMQM01006220">
    <property type="status" value="NOT_ANNOTATED_CDS"/>
    <property type="molecule type" value="Genomic_DNA"/>
</dbReference>
<dbReference type="RefSeq" id="XP_009024305.1">
    <property type="nucleotide sequence ID" value="XM_009026057.1"/>
</dbReference>
<evidence type="ECO:0000313" key="4">
    <source>
        <dbReference type="Proteomes" id="UP000015101"/>
    </source>
</evidence>
<dbReference type="HOGENOM" id="CLU_1751701_0_0_1"/>
<dbReference type="InParanoid" id="T1FCF6"/>
<keyword evidence="1" id="KW-0472">Membrane</keyword>
<proteinExistence type="predicted"/>
<dbReference type="GeneID" id="20206505"/>
<evidence type="ECO:0000256" key="1">
    <source>
        <dbReference type="SAM" id="Phobius"/>
    </source>
</evidence>
<protein>
    <submittedName>
        <fullName evidence="2 3">Uncharacterized protein</fullName>
    </submittedName>
</protein>
<organism evidence="3 4">
    <name type="scientific">Helobdella robusta</name>
    <name type="common">Californian leech</name>
    <dbReference type="NCBI Taxonomy" id="6412"/>
    <lineage>
        <taxon>Eukaryota</taxon>
        <taxon>Metazoa</taxon>
        <taxon>Spiralia</taxon>
        <taxon>Lophotrochozoa</taxon>
        <taxon>Annelida</taxon>
        <taxon>Clitellata</taxon>
        <taxon>Hirudinea</taxon>
        <taxon>Rhynchobdellida</taxon>
        <taxon>Glossiphoniidae</taxon>
        <taxon>Helobdella</taxon>
    </lineage>
</organism>
<accession>T1FCF6</accession>